<dbReference type="InterPro" id="IPR018499">
    <property type="entry name" value="Tetraspanin/Peripherin"/>
</dbReference>
<evidence type="ECO:0000256" key="3">
    <source>
        <dbReference type="ARBA" id="ARBA00022989"/>
    </source>
</evidence>
<accession>A0A834SMC7</accession>
<dbReference type="Pfam" id="PF00335">
    <property type="entry name" value="Tetraspanin"/>
    <property type="match status" value="1"/>
</dbReference>
<feature type="transmembrane region" description="Helical" evidence="5">
    <location>
        <begin position="57"/>
        <end position="76"/>
    </location>
</feature>
<feature type="transmembrane region" description="Helical" evidence="5">
    <location>
        <begin position="143"/>
        <end position="162"/>
    </location>
</feature>
<name>A0A834SMC7_9FABA</name>
<keyword evidence="3 5" id="KW-1133">Transmembrane helix</keyword>
<reference evidence="6" key="1">
    <citation type="submission" date="2020-09" db="EMBL/GenBank/DDBJ databases">
        <title>Genome-Enabled Discovery of Anthraquinone Biosynthesis in Senna tora.</title>
        <authorList>
            <person name="Kang S.-H."/>
            <person name="Pandey R.P."/>
            <person name="Lee C.-M."/>
            <person name="Sim J.-S."/>
            <person name="Jeong J.-T."/>
            <person name="Choi B.-S."/>
            <person name="Jung M."/>
            <person name="Ginzburg D."/>
            <person name="Zhao K."/>
            <person name="Won S.Y."/>
            <person name="Oh T.-J."/>
            <person name="Yu Y."/>
            <person name="Kim N.-H."/>
            <person name="Lee O.R."/>
            <person name="Lee T.-H."/>
            <person name="Bashyal P."/>
            <person name="Kim T.-S."/>
            <person name="Lee W.-H."/>
            <person name="Kawkins C."/>
            <person name="Kim C.-K."/>
            <person name="Kim J.S."/>
            <person name="Ahn B.O."/>
            <person name="Rhee S.Y."/>
            <person name="Sohng J.K."/>
        </authorList>
    </citation>
    <scope>NUCLEOTIDE SEQUENCE</scope>
    <source>
        <tissue evidence="6">Leaf</tissue>
    </source>
</reference>
<feature type="transmembrane region" description="Helical" evidence="5">
    <location>
        <begin position="12"/>
        <end position="37"/>
    </location>
</feature>
<dbReference type="OrthoDB" id="1542002at2759"/>
<dbReference type="GO" id="GO:0016020">
    <property type="term" value="C:membrane"/>
    <property type="evidence" value="ECO:0007669"/>
    <property type="project" value="UniProtKB-SubCell"/>
</dbReference>
<keyword evidence="2 5" id="KW-0812">Transmembrane</keyword>
<evidence type="ECO:0000256" key="4">
    <source>
        <dbReference type="ARBA" id="ARBA00023136"/>
    </source>
</evidence>
<proteinExistence type="predicted"/>
<protein>
    <submittedName>
        <fullName evidence="6">Tetraspanin-19 isoform X1</fullName>
    </submittedName>
</protein>
<keyword evidence="7" id="KW-1185">Reference proteome</keyword>
<feature type="transmembrane region" description="Helical" evidence="5">
    <location>
        <begin position="88"/>
        <end position="111"/>
    </location>
</feature>
<dbReference type="EMBL" id="JAAIUW010000012">
    <property type="protein sequence ID" value="KAF7807190.1"/>
    <property type="molecule type" value="Genomic_DNA"/>
</dbReference>
<evidence type="ECO:0000313" key="7">
    <source>
        <dbReference type="Proteomes" id="UP000634136"/>
    </source>
</evidence>
<gene>
    <name evidence="6" type="ORF">G2W53_039351</name>
</gene>
<dbReference type="AlphaFoldDB" id="A0A834SMC7"/>
<keyword evidence="4 5" id="KW-0472">Membrane</keyword>
<evidence type="ECO:0000256" key="2">
    <source>
        <dbReference type="ARBA" id="ARBA00022692"/>
    </source>
</evidence>
<evidence type="ECO:0000256" key="5">
    <source>
        <dbReference type="SAM" id="Phobius"/>
    </source>
</evidence>
<sequence length="204" mass="23157">MGSVVRSCIQSILKLVNSLIRMVGLAMMLYAGWMIRFWQRETGELPFGGDSDYPPPWFIYAFLGLGVIFCVITCWGHIAAETANGCCLYLYMLFIVLLLMLAAVVTVDVILNQDWEKDFPEDPMGNFEQFKNFVWSNFEMCKWVGLSIVIIQGLFLLLAMILKALGPHQYYDSDDEYASDRAPLLNNAAYQPPYVVDSAYGSKR</sequence>
<comment type="subcellular location">
    <subcellularLocation>
        <location evidence="1">Membrane</location>
        <topology evidence="1">Multi-pass membrane protein</topology>
    </subcellularLocation>
</comment>
<evidence type="ECO:0000256" key="1">
    <source>
        <dbReference type="ARBA" id="ARBA00004141"/>
    </source>
</evidence>
<comment type="caution">
    <text evidence="6">The sequence shown here is derived from an EMBL/GenBank/DDBJ whole genome shotgun (WGS) entry which is preliminary data.</text>
</comment>
<dbReference type="Proteomes" id="UP000634136">
    <property type="component" value="Unassembled WGS sequence"/>
</dbReference>
<organism evidence="6 7">
    <name type="scientific">Senna tora</name>
    <dbReference type="NCBI Taxonomy" id="362788"/>
    <lineage>
        <taxon>Eukaryota</taxon>
        <taxon>Viridiplantae</taxon>
        <taxon>Streptophyta</taxon>
        <taxon>Embryophyta</taxon>
        <taxon>Tracheophyta</taxon>
        <taxon>Spermatophyta</taxon>
        <taxon>Magnoliopsida</taxon>
        <taxon>eudicotyledons</taxon>
        <taxon>Gunneridae</taxon>
        <taxon>Pentapetalae</taxon>
        <taxon>rosids</taxon>
        <taxon>fabids</taxon>
        <taxon>Fabales</taxon>
        <taxon>Fabaceae</taxon>
        <taxon>Caesalpinioideae</taxon>
        <taxon>Cassia clade</taxon>
        <taxon>Senna</taxon>
    </lineage>
</organism>
<evidence type="ECO:0000313" key="6">
    <source>
        <dbReference type="EMBL" id="KAF7807190.1"/>
    </source>
</evidence>